<comment type="caution">
    <text evidence="2">The sequence shown here is derived from an EMBL/GenBank/DDBJ whole genome shotgun (WGS) entry which is preliminary data.</text>
</comment>
<organism evidence="2 3">
    <name type="scientific">Pseudomonas vranovensis</name>
    <dbReference type="NCBI Taxonomy" id="321661"/>
    <lineage>
        <taxon>Bacteria</taxon>
        <taxon>Pseudomonadati</taxon>
        <taxon>Pseudomonadota</taxon>
        <taxon>Gammaproteobacteria</taxon>
        <taxon>Pseudomonadales</taxon>
        <taxon>Pseudomonadaceae</taxon>
        <taxon>Pseudomonas</taxon>
    </lineage>
</organism>
<keyword evidence="2" id="KW-0689">Ribosomal protein</keyword>
<keyword evidence="3" id="KW-1185">Reference proteome</keyword>
<evidence type="ECO:0000313" key="2">
    <source>
        <dbReference type="EMBL" id="ROL78414.1"/>
    </source>
</evidence>
<keyword evidence="1" id="KW-0812">Transmembrane</keyword>
<protein>
    <submittedName>
        <fullName evidence="2">30S ribosomal protein S3</fullName>
    </submittedName>
</protein>
<dbReference type="Proteomes" id="UP000285286">
    <property type="component" value="Unassembled WGS sequence"/>
</dbReference>
<dbReference type="GO" id="GO:0005840">
    <property type="term" value="C:ribosome"/>
    <property type="evidence" value="ECO:0007669"/>
    <property type="project" value="UniProtKB-KW"/>
</dbReference>
<name>A0A423DZJ8_9PSED</name>
<reference evidence="2 3" key="1">
    <citation type="submission" date="2016-10" db="EMBL/GenBank/DDBJ databases">
        <title>Comparative genome analysis of multiple Pseudomonas spp. focuses on biocontrol and plant growth promoting traits.</title>
        <authorList>
            <person name="Tao X.-Y."/>
            <person name="Taylor C.G."/>
        </authorList>
    </citation>
    <scope>NUCLEOTIDE SEQUENCE [LARGE SCALE GENOMIC DNA]</scope>
    <source>
        <strain evidence="2 3">15D11</strain>
    </source>
</reference>
<proteinExistence type="predicted"/>
<keyword evidence="1" id="KW-0472">Membrane</keyword>
<feature type="transmembrane region" description="Helical" evidence="1">
    <location>
        <begin position="6"/>
        <end position="22"/>
    </location>
</feature>
<gene>
    <name evidence="2" type="ORF">BHU25_01855</name>
</gene>
<accession>A0A423DZJ8</accession>
<dbReference type="EMBL" id="MOAM01000005">
    <property type="protein sequence ID" value="ROL78414.1"/>
    <property type="molecule type" value="Genomic_DNA"/>
</dbReference>
<evidence type="ECO:0000313" key="3">
    <source>
        <dbReference type="Proteomes" id="UP000285286"/>
    </source>
</evidence>
<keyword evidence="2" id="KW-0687">Ribonucleoprotein</keyword>
<dbReference type="RefSeq" id="WP_123564576.1">
    <property type="nucleotide sequence ID" value="NZ_MOAM01000005.1"/>
</dbReference>
<dbReference type="AlphaFoldDB" id="A0A423DZJ8"/>
<keyword evidence="1" id="KW-1133">Transmembrane helix</keyword>
<evidence type="ECO:0000256" key="1">
    <source>
        <dbReference type="SAM" id="Phobius"/>
    </source>
</evidence>
<sequence length="78" mass="9155">MDYFIVVITTVAGLYFHWWIYVRIKRWMDRDLALSLAGQDEGKKAFMLQRLDSAKAQKVKRSELAAWLEREAAAYQAD</sequence>